<protein>
    <recommendedName>
        <fullName evidence="3">DUF3077 domain-containing protein</fullName>
    </recommendedName>
</protein>
<proteinExistence type="predicted"/>
<comment type="caution">
    <text evidence="1">The sequence shown here is derived from an EMBL/GenBank/DDBJ whole genome shotgun (WGS) entry which is preliminary data.</text>
</comment>
<sequence>MTQTVPGPPLADCYTTPHSIGHCLEHDDIFCVAPGISAEDALTHISLLLKCASITCNQAIELASDPSLGFMQCTQQTVELAYGLANSLADSISNPSPHRPPE</sequence>
<dbReference type="EMBL" id="JAMDGY010000105">
    <property type="protein sequence ID" value="MDD0993775.1"/>
    <property type="molecule type" value="Genomic_DNA"/>
</dbReference>
<keyword evidence="2" id="KW-1185">Reference proteome</keyword>
<reference evidence="1 2" key="1">
    <citation type="submission" date="2022-05" db="EMBL/GenBank/DDBJ databases">
        <title>Novel Pseudomonas spp. Isolated from a Rainbow Trout Aquaculture Facility.</title>
        <authorList>
            <person name="Testerman T."/>
            <person name="Graf J."/>
        </authorList>
    </citation>
    <scope>NUCLEOTIDE SEQUENCE [LARGE SCALE GENOMIC DNA]</scope>
    <source>
        <strain evidence="1 2">ID681</strain>
    </source>
</reference>
<gene>
    <name evidence="1" type="ORF">M5G11_24915</name>
</gene>
<name>A0ABT5P037_9PSED</name>
<evidence type="ECO:0000313" key="2">
    <source>
        <dbReference type="Proteomes" id="UP001148203"/>
    </source>
</evidence>
<dbReference type="RefSeq" id="WP_273913540.1">
    <property type="nucleotide sequence ID" value="NZ_JAMDGX010000089.1"/>
</dbReference>
<organism evidence="1 2">
    <name type="scientific">Pseudomonas fontis</name>
    <dbReference type="NCBI Taxonomy" id="2942633"/>
    <lineage>
        <taxon>Bacteria</taxon>
        <taxon>Pseudomonadati</taxon>
        <taxon>Pseudomonadota</taxon>
        <taxon>Gammaproteobacteria</taxon>
        <taxon>Pseudomonadales</taxon>
        <taxon>Pseudomonadaceae</taxon>
        <taxon>Pseudomonas</taxon>
    </lineage>
</organism>
<dbReference type="Proteomes" id="UP001148203">
    <property type="component" value="Unassembled WGS sequence"/>
</dbReference>
<accession>A0ABT5P037</accession>
<evidence type="ECO:0000313" key="1">
    <source>
        <dbReference type="EMBL" id="MDD0993775.1"/>
    </source>
</evidence>
<evidence type="ECO:0008006" key="3">
    <source>
        <dbReference type="Google" id="ProtNLM"/>
    </source>
</evidence>